<dbReference type="PATRIC" id="fig|1114963.3.peg.2130"/>
<dbReference type="EMBL" id="JACU01000004">
    <property type="protein sequence ID" value="KMS56512.1"/>
    <property type="molecule type" value="Genomic_DNA"/>
</dbReference>
<protein>
    <submittedName>
        <fullName evidence="2">Alpha/beta hydrolase</fullName>
    </submittedName>
</protein>
<dbReference type="AlphaFoldDB" id="A0A0J7XYF8"/>
<evidence type="ECO:0000259" key="1">
    <source>
        <dbReference type="Pfam" id="PF00561"/>
    </source>
</evidence>
<dbReference type="InterPro" id="IPR029058">
    <property type="entry name" value="AB_hydrolase_fold"/>
</dbReference>
<evidence type="ECO:0000313" key="2">
    <source>
        <dbReference type="EMBL" id="KMS56512.1"/>
    </source>
</evidence>
<name>A0A0J7XYF8_9SPHN</name>
<gene>
    <name evidence="2" type="ORF">V474_16480</name>
</gene>
<dbReference type="RefSeq" id="WP_059151366.1">
    <property type="nucleotide sequence ID" value="NZ_KQ130453.1"/>
</dbReference>
<accession>A0A0J7XYF8</accession>
<organism evidence="2 3">
    <name type="scientific">Novosphingobium barchaimii LL02</name>
    <dbReference type="NCBI Taxonomy" id="1114963"/>
    <lineage>
        <taxon>Bacteria</taxon>
        <taxon>Pseudomonadati</taxon>
        <taxon>Pseudomonadota</taxon>
        <taxon>Alphaproteobacteria</taxon>
        <taxon>Sphingomonadales</taxon>
        <taxon>Sphingomonadaceae</taxon>
        <taxon>Novosphingobium</taxon>
    </lineage>
</organism>
<dbReference type="PRINTS" id="PR00111">
    <property type="entry name" value="ABHYDROLASE"/>
</dbReference>
<dbReference type="Gene3D" id="3.40.50.1820">
    <property type="entry name" value="alpha/beta hydrolase"/>
    <property type="match status" value="1"/>
</dbReference>
<dbReference type="GO" id="GO:0016787">
    <property type="term" value="F:hydrolase activity"/>
    <property type="evidence" value="ECO:0007669"/>
    <property type="project" value="UniProtKB-KW"/>
</dbReference>
<dbReference type="Proteomes" id="UP000052268">
    <property type="component" value="Unassembled WGS sequence"/>
</dbReference>
<dbReference type="PRINTS" id="PR00412">
    <property type="entry name" value="EPOXHYDRLASE"/>
</dbReference>
<dbReference type="SUPFAM" id="SSF53474">
    <property type="entry name" value="alpha/beta-Hydrolases"/>
    <property type="match status" value="1"/>
</dbReference>
<sequence>MNSSQLPAKPITRRGYADGPFGQVHYQNLGDGAPLLLLHQAPMTSSQFDYVYEPLARRGFRAIGIDMPGFGGSDATPDTPTIGDYAQVVPAVLDALGLEKAAILGHHTGALAATEAAVVFPSRVSALIINGPLLVDEAGLREFMEGLHEKEKAFHAEPEAGHIVNIVKVRDWLAKGAIPPERLSDYAVQALVGRGAYWWGHHAAFTYDQAARLPLVTQPAMILTNTGDVIHNHAPAAHALRPDFAYAALEGSGVDIVDEQPEAWADAVAAFLHPAGNTLQADITA</sequence>
<proteinExistence type="predicted"/>
<keyword evidence="3" id="KW-1185">Reference proteome</keyword>
<dbReference type="Pfam" id="PF00561">
    <property type="entry name" value="Abhydrolase_1"/>
    <property type="match status" value="1"/>
</dbReference>
<dbReference type="InterPro" id="IPR050266">
    <property type="entry name" value="AB_hydrolase_sf"/>
</dbReference>
<dbReference type="PANTHER" id="PTHR43798">
    <property type="entry name" value="MONOACYLGLYCEROL LIPASE"/>
    <property type="match status" value="1"/>
</dbReference>
<keyword evidence="2" id="KW-0378">Hydrolase</keyword>
<comment type="caution">
    <text evidence="2">The sequence shown here is derived from an EMBL/GenBank/DDBJ whole genome shotgun (WGS) entry which is preliminary data.</text>
</comment>
<dbReference type="OrthoDB" id="7618865at2"/>
<feature type="domain" description="AB hydrolase-1" evidence="1">
    <location>
        <begin position="34"/>
        <end position="147"/>
    </location>
</feature>
<reference evidence="2 3" key="1">
    <citation type="journal article" date="2015" name="G3 (Bethesda)">
        <title>Insights into Ongoing Evolution of the Hexachlorocyclohexane Catabolic Pathway from Comparative Genomics of Ten Sphingomonadaceae Strains.</title>
        <authorList>
            <person name="Pearce S.L."/>
            <person name="Oakeshott J.G."/>
            <person name="Pandey G."/>
        </authorList>
    </citation>
    <scope>NUCLEOTIDE SEQUENCE [LARGE SCALE GENOMIC DNA]</scope>
    <source>
        <strain evidence="2 3">LL02</strain>
    </source>
</reference>
<evidence type="ECO:0000313" key="3">
    <source>
        <dbReference type="Proteomes" id="UP000052268"/>
    </source>
</evidence>
<dbReference type="InterPro" id="IPR000073">
    <property type="entry name" value="AB_hydrolase_1"/>
</dbReference>
<dbReference type="InterPro" id="IPR000639">
    <property type="entry name" value="Epox_hydrolase-like"/>
</dbReference>